<feature type="binding site" evidence="3">
    <location>
        <begin position="512"/>
        <end position="516"/>
    </location>
    <ligand>
        <name>3'-phosphoadenylyl sulfate</name>
        <dbReference type="ChEBI" id="CHEBI:58339"/>
    </ligand>
</feature>
<gene>
    <name evidence="8" type="ORF">P4O66_021425</name>
</gene>
<dbReference type="InterPro" id="IPR027417">
    <property type="entry name" value="P-loop_NTPase"/>
</dbReference>
<dbReference type="Gene3D" id="3.40.50.300">
    <property type="entry name" value="P-loop containing nucleotide triphosphate hydrolases"/>
    <property type="match status" value="2"/>
</dbReference>
<dbReference type="EC" id="2.8.2.-" evidence="5"/>
<feature type="binding site" evidence="3">
    <location>
        <position position="387"/>
    </location>
    <ligand>
        <name>3'-phosphoadenylyl sulfate</name>
        <dbReference type="ChEBI" id="CHEBI:58339"/>
    </ligand>
</feature>
<comment type="similarity">
    <text evidence="5">Belongs to the sulfotransferase 1 family.</text>
</comment>
<evidence type="ECO:0000256" key="3">
    <source>
        <dbReference type="PIRSR" id="PIRSR637359-2"/>
    </source>
</evidence>
<dbReference type="Proteomes" id="UP001239994">
    <property type="component" value="Unassembled WGS sequence"/>
</dbReference>
<accession>A0AAD8ZP26</accession>
<evidence type="ECO:0000256" key="5">
    <source>
        <dbReference type="RuleBase" id="RU361155"/>
    </source>
</evidence>
<evidence type="ECO:0000313" key="9">
    <source>
        <dbReference type="Proteomes" id="UP001239994"/>
    </source>
</evidence>
<keyword evidence="6" id="KW-1133">Transmembrane helix</keyword>
<evidence type="ECO:0000256" key="6">
    <source>
        <dbReference type="SAM" id="Phobius"/>
    </source>
</evidence>
<keyword evidence="4" id="KW-1015">Disulfide bond</keyword>
<dbReference type="InterPro" id="IPR000863">
    <property type="entry name" value="Sulfotransferase_dom"/>
</dbReference>
<keyword evidence="6" id="KW-0812">Transmembrane</keyword>
<evidence type="ECO:0000259" key="7">
    <source>
        <dbReference type="Pfam" id="PF00685"/>
    </source>
</evidence>
<evidence type="ECO:0000256" key="4">
    <source>
        <dbReference type="PIRSR" id="PIRSR637359-3"/>
    </source>
</evidence>
<feature type="transmembrane region" description="Helical" evidence="6">
    <location>
        <begin position="21"/>
        <end position="39"/>
    </location>
</feature>
<comment type="caution">
    <text evidence="8">The sequence shown here is derived from an EMBL/GenBank/DDBJ whole genome shotgun (WGS) entry which is preliminary data.</text>
</comment>
<keyword evidence="2" id="KW-0325">Glycoprotein</keyword>
<organism evidence="8 9">
    <name type="scientific">Electrophorus voltai</name>
    <dbReference type="NCBI Taxonomy" id="2609070"/>
    <lineage>
        <taxon>Eukaryota</taxon>
        <taxon>Metazoa</taxon>
        <taxon>Chordata</taxon>
        <taxon>Craniata</taxon>
        <taxon>Vertebrata</taxon>
        <taxon>Euteleostomi</taxon>
        <taxon>Actinopterygii</taxon>
        <taxon>Neopterygii</taxon>
        <taxon>Teleostei</taxon>
        <taxon>Ostariophysi</taxon>
        <taxon>Gymnotiformes</taxon>
        <taxon>Gymnotoidei</taxon>
        <taxon>Gymnotidae</taxon>
        <taxon>Electrophorus</taxon>
    </lineage>
</organism>
<feature type="domain" description="Sulfotransferase" evidence="7">
    <location>
        <begin position="116"/>
        <end position="172"/>
    </location>
</feature>
<evidence type="ECO:0000256" key="2">
    <source>
        <dbReference type="ARBA" id="ARBA00023180"/>
    </source>
</evidence>
<name>A0AAD8ZP26_9TELE</name>
<dbReference type="PANTHER" id="PTHR10605">
    <property type="entry name" value="HEPARAN SULFATE SULFOTRANSFERASE"/>
    <property type="match status" value="1"/>
</dbReference>
<evidence type="ECO:0000256" key="1">
    <source>
        <dbReference type="ARBA" id="ARBA00022679"/>
    </source>
</evidence>
<keyword evidence="6" id="KW-0472">Membrane</keyword>
<dbReference type="SUPFAM" id="SSF52540">
    <property type="entry name" value="P-loop containing nucleoside triphosphate hydrolases"/>
    <property type="match status" value="2"/>
</dbReference>
<proteinExistence type="inferred from homology"/>
<keyword evidence="9" id="KW-1185">Reference proteome</keyword>
<dbReference type="GO" id="GO:0008467">
    <property type="term" value="F:[heparan sulfate]-glucosamine 3-sulfotransferase activity"/>
    <property type="evidence" value="ECO:0007669"/>
    <property type="project" value="TreeGrafter"/>
</dbReference>
<dbReference type="AlphaFoldDB" id="A0AAD8ZP26"/>
<feature type="disulfide bond" evidence="4">
    <location>
        <begin position="495"/>
        <end position="507"/>
    </location>
</feature>
<dbReference type="EMBL" id="JAROKS010000006">
    <property type="protein sequence ID" value="KAK1802889.1"/>
    <property type="molecule type" value="Genomic_DNA"/>
</dbReference>
<keyword evidence="1 5" id="KW-0808">Transferase</keyword>
<evidence type="ECO:0000313" key="8">
    <source>
        <dbReference type="EMBL" id="KAK1802889.1"/>
    </source>
</evidence>
<protein>
    <recommendedName>
        <fullName evidence="5">Sulfotransferase</fullName>
        <ecNumber evidence="5">2.8.2.-</ecNumber>
    </recommendedName>
</protein>
<dbReference type="InterPro" id="IPR037359">
    <property type="entry name" value="NST/OST"/>
</dbReference>
<reference evidence="8" key="1">
    <citation type="submission" date="2023-03" db="EMBL/GenBank/DDBJ databases">
        <title>Electrophorus voltai genome.</title>
        <authorList>
            <person name="Bian C."/>
        </authorList>
    </citation>
    <scope>NUCLEOTIDE SEQUENCE</scope>
    <source>
        <strain evidence="8">CB-2022</strain>
        <tissue evidence="8">Muscle</tissue>
    </source>
</reference>
<dbReference type="FunFam" id="3.40.50.300:FF:001224">
    <property type="entry name" value="Sulfotransferase"/>
    <property type="match status" value="1"/>
</dbReference>
<dbReference type="Pfam" id="PF00685">
    <property type="entry name" value="Sulfotransfer_1"/>
    <property type="match status" value="2"/>
</dbReference>
<feature type="binding site" evidence="3">
    <location>
        <position position="395"/>
    </location>
    <ligand>
        <name>3'-phosphoadenylyl sulfate</name>
        <dbReference type="ChEBI" id="CHEBI:58339"/>
    </ligand>
</feature>
<feature type="domain" description="Sulfotransferase" evidence="7">
    <location>
        <begin position="331"/>
        <end position="532"/>
    </location>
</feature>
<sequence>MGCWSTRFNFGHLKAQSKVSVFFTMIILFTYVFYCLTGYCDLIPSPLHELQSFKNKRYPEEGSKPQPVAPWNRSIVRDLPGSNQDFLSQNVEETNHIYSDSYNLSVFNNFGNKEFPQAIIIGVKKGGTRALLEFLRVHPDVRAVGAEPHFFDRFYEKGLEWYRFQNVFKQKASPLPGMDAHGALLAEPAHATHVHHTHSEGSMVTVTMAEAKVRSPGHRNLGGRFSELTCLEQSPCQRPVCCDGSRHRNLSDTQVRKITCKPTANGHDNGSYGACCTSQGLQNLPFACIMTSLCSLEFTSSAECTQPDSMFTQAVFEGFRLVSKEIMKESISNWEGSCSEGMSWNIMPRTLEGQITMEKTPSYFVTREAPRRVYAMSRHTKLIVVVRDPVTRAISDYTQTLSKSPSLPSFQDLVFRNSSTGLIDTAWSAVRIGIYAKHLENWLRFFPLSRLLFVSGERLVTDPAGEMGHVQDFLGLKRVVTNKHFYFNQTKGFPCLKKPEGGSRPRCLGKSKGRAHPHIPAEVLLRLRDFYRPFNLKFYQMTGQDFGWE</sequence>
<dbReference type="PANTHER" id="PTHR10605:SF62">
    <property type="entry name" value="HEPARAN SULFATE GLUCOSAMINE 3-O-SULFOTRANSFERASE 6"/>
    <property type="match status" value="1"/>
</dbReference>